<protein>
    <submittedName>
        <fullName evidence="1">Uncharacterized protein</fullName>
    </submittedName>
</protein>
<reference evidence="1" key="1">
    <citation type="submission" date="2021-02" db="EMBL/GenBank/DDBJ databases">
        <authorList>
            <person name="Nowell W R."/>
        </authorList>
    </citation>
    <scope>NUCLEOTIDE SEQUENCE</scope>
</reference>
<evidence type="ECO:0000313" key="1">
    <source>
        <dbReference type="EMBL" id="CAF0943000.1"/>
    </source>
</evidence>
<evidence type="ECO:0000313" key="3">
    <source>
        <dbReference type="Proteomes" id="UP000663829"/>
    </source>
</evidence>
<gene>
    <name evidence="1" type="ORF">GPM918_LOCUS10814</name>
    <name evidence="2" type="ORF">SRO942_LOCUS10815</name>
</gene>
<name>A0A814CGD9_9BILA</name>
<dbReference type="EMBL" id="CAJNOQ010002167">
    <property type="protein sequence ID" value="CAF0943000.1"/>
    <property type="molecule type" value="Genomic_DNA"/>
</dbReference>
<dbReference type="OrthoDB" id="1104827at2759"/>
<accession>A0A814CGD9</accession>
<evidence type="ECO:0000313" key="2">
    <source>
        <dbReference type="EMBL" id="CAF3719310.1"/>
    </source>
</evidence>
<comment type="caution">
    <text evidence="1">The sequence shown here is derived from an EMBL/GenBank/DDBJ whole genome shotgun (WGS) entry which is preliminary data.</text>
</comment>
<proteinExistence type="predicted"/>
<sequence length="368" mass="43934">MTNLQRTEASVETITKHQILSENLLTSDNVMKKSQKFNGFININNRTENLLFKDWFEYFRLFADAFITMLVAIDESDNENVYHLQESYHAKLATYRKLTNETNDIGLTSCTNNLFLEKNIKISSPKLSQEWVPSIRLDFMPDIIQPFLKRLLEIKRNDLYDLMLTGTVYLVPKNRCSSKISDIYENIDKYLQNLIEVKMNMFHRQKLSKRLIESELGEQFCCLFEKYFVINYESNEDFETYVYKFYNQFFLYDHEILFVKKLVFELITTDKYLDEKDKNHHVYEKQSDISTFMQALSMLDCTMLFLETIIEYSANKDLEETRQEHEQLLEIFAFLLQKKRKIASRQTLTAPRPTFAFSKPKIRTQRQN</sequence>
<dbReference type="Proteomes" id="UP000663829">
    <property type="component" value="Unassembled WGS sequence"/>
</dbReference>
<organism evidence="1 3">
    <name type="scientific">Didymodactylos carnosus</name>
    <dbReference type="NCBI Taxonomy" id="1234261"/>
    <lineage>
        <taxon>Eukaryota</taxon>
        <taxon>Metazoa</taxon>
        <taxon>Spiralia</taxon>
        <taxon>Gnathifera</taxon>
        <taxon>Rotifera</taxon>
        <taxon>Eurotatoria</taxon>
        <taxon>Bdelloidea</taxon>
        <taxon>Philodinida</taxon>
        <taxon>Philodinidae</taxon>
        <taxon>Didymodactylos</taxon>
    </lineage>
</organism>
<dbReference type="EMBL" id="CAJOBC010002167">
    <property type="protein sequence ID" value="CAF3719310.1"/>
    <property type="molecule type" value="Genomic_DNA"/>
</dbReference>
<keyword evidence="3" id="KW-1185">Reference proteome</keyword>
<dbReference type="AlphaFoldDB" id="A0A814CGD9"/>
<dbReference type="Proteomes" id="UP000681722">
    <property type="component" value="Unassembled WGS sequence"/>
</dbReference>